<dbReference type="SMART" id="SM00355">
    <property type="entry name" value="ZnF_C2H2"/>
    <property type="match status" value="3"/>
</dbReference>
<evidence type="ECO:0000256" key="9">
    <source>
        <dbReference type="ARBA" id="ARBA00023125"/>
    </source>
</evidence>
<keyword evidence="7" id="KW-0862">Zinc</keyword>
<dbReference type="PROSITE" id="PS00028">
    <property type="entry name" value="ZINC_FINGER_C2H2_1"/>
    <property type="match status" value="1"/>
</dbReference>
<comment type="caution">
    <text evidence="14">The sequence shown here is derived from an EMBL/GenBank/DDBJ whole genome shotgun (WGS) entry which is preliminary data.</text>
</comment>
<keyword evidence="4" id="KW-0479">Metal-binding</keyword>
<keyword evidence="6 12" id="KW-0863">Zinc-finger</keyword>
<dbReference type="InterPro" id="IPR050527">
    <property type="entry name" value="Snail/Krueppel_Znf"/>
</dbReference>
<comment type="subcellular location">
    <subcellularLocation>
        <location evidence="2">Nucleus</location>
    </subcellularLocation>
</comment>
<gene>
    <name evidence="14" type="ORF">GSLYS_00001520001</name>
</gene>
<dbReference type="EMBL" id="CAXITT010000016">
    <property type="protein sequence ID" value="CAL1527343.1"/>
    <property type="molecule type" value="Genomic_DNA"/>
</dbReference>
<name>A0AAV2H2G1_LYMST</name>
<dbReference type="GO" id="GO:0000981">
    <property type="term" value="F:DNA-binding transcription factor activity, RNA polymerase II-specific"/>
    <property type="evidence" value="ECO:0007669"/>
    <property type="project" value="TreeGrafter"/>
</dbReference>
<evidence type="ECO:0000256" key="2">
    <source>
        <dbReference type="ARBA" id="ARBA00004123"/>
    </source>
</evidence>
<accession>A0AAV2H2G1</accession>
<keyword evidence="5" id="KW-0677">Repeat</keyword>
<sequence length="102" mass="12023">DVFKTITEYNHHMSDIHKFISCAECSTWCPSRGALKGHIQRKHKPKYVCNICYKTFHCTINYKGHMNMHTGEKPYRCSWCGKAFTYQQSLMAHQKLCSQNKF</sequence>
<dbReference type="Pfam" id="PF13912">
    <property type="entry name" value="zf-C2H2_6"/>
    <property type="match status" value="1"/>
</dbReference>
<dbReference type="PANTHER" id="PTHR24388">
    <property type="entry name" value="ZINC FINGER PROTEIN"/>
    <property type="match status" value="1"/>
</dbReference>
<evidence type="ECO:0000256" key="7">
    <source>
        <dbReference type="ARBA" id="ARBA00022833"/>
    </source>
</evidence>
<dbReference type="SUPFAM" id="SSF57667">
    <property type="entry name" value="beta-beta-alpha zinc fingers"/>
    <property type="match status" value="1"/>
</dbReference>
<evidence type="ECO:0000256" key="4">
    <source>
        <dbReference type="ARBA" id="ARBA00022723"/>
    </source>
</evidence>
<keyword evidence="10" id="KW-0804">Transcription</keyword>
<evidence type="ECO:0000256" key="12">
    <source>
        <dbReference type="PROSITE-ProRule" id="PRU00042"/>
    </source>
</evidence>
<evidence type="ECO:0000256" key="10">
    <source>
        <dbReference type="ARBA" id="ARBA00023163"/>
    </source>
</evidence>
<proteinExistence type="inferred from homology"/>
<dbReference type="InterPro" id="IPR013087">
    <property type="entry name" value="Znf_C2H2_type"/>
</dbReference>
<dbReference type="GO" id="GO:0008270">
    <property type="term" value="F:zinc ion binding"/>
    <property type="evidence" value="ECO:0007669"/>
    <property type="project" value="UniProtKB-KW"/>
</dbReference>
<keyword evidence="15" id="KW-1185">Reference proteome</keyword>
<dbReference type="PANTHER" id="PTHR24388:SF104">
    <property type="entry name" value="AT-RICH BINDING PROTEIN-RELATED"/>
    <property type="match status" value="1"/>
</dbReference>
<comment type="similarity">
    <text evidence="3">Belongs to the krueppel C2H2-type zinc-finger protein family.</text>
</comment>
<dbReference type="GO" id="GO:0005634">
    <property type="term" value="C:nucleus"/>
    <property type="evidence" value="ECO:0007669"/>
    <property type="project" value="UniProtKB-SubCell"/>
</dbReference>
<feature type="domain" description="C2H2-type" evidence="13">
    <location>
        <begin position="47"/>
        <end position="74"/>
    </location>
</feature>
<dbReference type="FunFam" id="3.30.160.60:FF:001509">
    <property type="entry name" value="Zinc finger protein 616"/>
    <property type="match status" value="1"/>
</dbReference>
<comment type="function">
    <text evidence="1">May be involved in transcriptional regulation.</text>
</comment>
<dbReference type="PROSITE" id="PS50157">
    <property type="entry name" value="ZINC_FINGER_C2H2_2"/>
    <property type="match status" value="2"/>
</dbReference>
<protein>
    <recommendedName>
        <fullName evidence="13">C2H2-type domain-containing protein</fullName>
    </recommendedName>
</protein>
<evidence type="ECO:0000256" key="3">
    <source>
        <dbReference type="ARBA" id="ARBA00006991"/>
    </source>
</evidence>
<dbReference type="AlphaFoldDB" id="A0AAV2H2G1"/>
<keyword evidence="8" id="KW-0805">Transcription regulation</keyword>
<evidence type="ECO:0000256" key="8">
    <source>
        <dbReference type="ARBA" id="ARBA00023015"/>
    </source>
</evidence>
<keyword evidence="11" id="KW-0539">Nucleus</keyword>
<keyword evidence="9" id="KW-0238">DNA-binding</keyword>
<evidence type="ECO:0000256" key="11">
    <source>
        <dbReference type="ARBA" id="ARBA00023242"/>
    </source>
</evidence>
<dbReference type="GO" id="GO:0000978">
    <property type="term" value="F:RNA polymerase II cis-regulatory region sequence-specific DNA binding"/>
    <property type="evidence" value="ECO:0007669"/>
    <property type="project" value="TreeGrafter"/>
</dbReference>
<evidence type="ECO:0000313" key="15">
    <source>
        <dbReference type="Proteomes" id="UP001497497"/>
    </source>
</evidence>
<feature type="domain" description="C2H2-type" evidence="13">
    <location>
        <begin position="75"/>
        <end position="102"/>
    </location>
</feature>
<dbReference type="InterPro" id="IPR036236">
    <property type="entry name" value="Znf_C2H2_sf"/>
</dbReference>
<evidence type="ECO:0000256" key="5">
    <source>
        <dbReference type="ARBA" id="ARBA00022737"/>
    </source>
</evidence>
<organism evidence="14 15">
    <name type="scientific">Lymnaea stagnalis</name>
    <name type="common">Great pond snail</name>
    <name type="synonym">Helix stagnalis</name>
    <dbReference type="NCBI Taxonomy" id="6523"/>
    <lineage>
        <taxon>Eukaryota</taxon>
        <taxon>Metazoa</taxon>
        <taxon>Spiralia</taxon>
        <taxon>Lophotrochozoa</taxon>
        <taxon>Mollusca</taxon>
        <taxon>Gastropoda</taxon>
        <taxon>Heterobranchia</taxon>
        <taxon>Euthyneura</taxon>
        <taxon>Panpulmonata</taxon>
        <taxon>Hygrophila</taxon>
        <taxon>Lymnaeoidea</taxon>
        <taxon>Lymnaeidae</taxon>
        <taxon>Lymnaea</taxon>
    </lineage>
</organism>
<feature type="non-terminal residue" evidence="14">
    <location>
        <position position="1"/>
    </location>
</feature>
<dbReference type="Gene3D" id="3.30.160.60">
    <property type="entry name" value="Classic Zinc Finger"/>
    <property type="match status" value="2"/>
</dbReference>
<evidence type="ECO:0000259" key="13">
    <source>
        <dbReference type="PROSITE" id="PS50157"/>
    </source>
</evidence>
<reference evidence="14 15" key="1">
    <citation type="submission" date="2024-04" db="EMBL/GenBank/DDBJ databases">
        <authorList>
            <consortium name="Genoscope - CEA"/>
            <person name="William W."/>
        </authorList>
    </citation>
    <scope>NUCLEOTIDE SEQUENCE [LARGE SCALE GENOMIC DNA]</scope>
</reference>
<evidence type="ECO:0000256" key="1">
    <source>
        <dbReference type="ARBA" id="ARBA00003767"/>
    </source>
</evidence>
<evidence type="ECO:0000256" key="6">
    <source>
        <dbReference type="ARBA" id="ARBA00022771"/>
    </source>
</evidence>
<evidence type="ECO:0000313" key="14">
    <source>
        <dbReference type="EMBL" id="CAL1527343.1"/>
    </source>
</evidence>
<dbReference type="Proteomes" id="UP001497497">
    <property type="component" value="Unassembled WGS sequence"/>
</dbReference>